<dbReference type="InterPro" id="IPR042099">
    <property type="entry name" value="ANL_N_sf"/>
</dbReference>
<dbReference type="GO" id="GO:0003987">
    <property type="term" value="F:acetate-CoA ligase activity"/>
    <property type="evidence" value="ECO:0007669"/>
    <property type="project" value="TreeGrafter"/>
</dbReference>
<feature type="non-terminal residue" evidence="2">
    <location>
        <position position="125"/>
    </location>
</feature>
<dbReference type="InterPro" id="IPR032387">
    <property type="entry name" value="ACAS_N"/>
</dbReference>
<dbReference type="Gene3D" id="3.40.50.12780">
    <property type="entry name" value="N-terminal domain of ligase-like"/>
    <property type="match status" value="1"/>
</dbReference>
<accession>A0A382NNB1</accession>
<dbReference type="PANTHER" id="PTHR24095">
    <property type="entry name" value="ACETYL-COENZYME A SYNTHETASE"/>
    <property type="match status" value="1"/>
</dbReference>
<proteinExistence type="predicted"/>
<reference evidence="2" key="1">
    <citation type="submission" date="2018-05" db="EMBL/GenBank/DDBJ databases">
        <authorList>
            <person name="Lanie J.A."/>
            <person name="Ng W.-L."/>
            <person name="Kazmierczak K.M."/>
            <person name="Andrzejewski T.M."/>
            <person name="Davidsen T.M."/>
            <person name="Wayne K.J."/>
            <person name="Tettelin H."/>
            <person name="Glass J.I."/>
            <person name="Rusch D."/>
            <person name="Podicherti R."/>
            <person name="Tsui H.-C.T."/>
            <person name="Winkler M.E."/>
        </authorList>
    </citation>
    <scope>NUCLEOTIDE SEQUENCE</scope>
</reference>
<gene>
    <name evidence="2" type="ORF">METZ01_LOCUS314822</name>
</gene>
<evidence type="ECO:0000259" key="1">
    <source>
        <dbReference type="Pfam" id="PF16177"/>
    </source>
</evidence>
<dbReference type="AlphaFoldDB" id="A0A382NNB1"/>
<evidence type="ECO:0000313" key="2">
    <source>
        <dbReference type="EMBL" id="SVC61968.1"/>
    </source>
</evidence>
<organism evidence="2">
    <name type="scientific">marine metagenome</name>
    <dbReference type="NCBI Taxonomy" id="408172"/>
    <lineage>
        <taxon>unclassified sequences</taxon>
        <taxon>metagenomes</taxon>
        <taxon>ecological metagenomes</taxon>
    </lineage>
</organism>
<name>A0A382NNB1_9ZZZZ</name>
<dbReference type="SUPFAM" id="SSF56801">
    <property type="entry name" value="Acetyl-CoA synthetase-like"/>
    <property type="match status" value="1"/>
</dbReference>
<dbReference type="Pfam" id="PF16177">
    <property type="entry name" value="ACAS_N"/>
    <property type="match status" value="1"/>
</dbReference>
<protein>
    <recommendedName>
        <fullName evidence="1">Acetyl-coenzyme A synthetase N-terminal domain-containing protein</fullName>
    </recommendedName>
</protein>
<dbReference type="PANTHER" id="PTHR24095:SF14">
    <property type="entry name" value="ACETYL-COENZYME A SYNTHETASE 1"/>
    <property type="match status" value="1"/>
</dbReference>
<dbReference type="EMBL" id="UINC01101283">
    <property type="protein sequence ID" value="SVC61968.1"/>
    <property type="molecule type" value="Genomic_DNA"/>
</dbReference>
<sequence>MTDKIFNPKKEWSANAHFQNIEEYEKTYADSIADRDAFWAEKAERIIWSKKWDSVGKFDFINANIKWFEGGRLNMSYNCLDRHVEAGKGDRTALIWEGNNPSEDRRFSYSELLRKVQKFANVLKN</sequence>
<dbReference type="GO" id="GO:0006085">
    <property type="term" value="P:acetyl-CoA biosynthetic process"/>
    <property type="evidence" value="ECO:0007669"/>
    <property type="project" value="TreeGrafter"/>
</dbReference>
<feature type="domain" description="Acetyl-coenzyme A synthetase N-terminal" evidence="1">
    <location>
        <begin position="24"/>
        <end position="79"/>
    </location>
</feature>